<dbReference type="InterPro" id="IPR050121">
    <property type="entry name" value="Cytochrome_P450_monoxygenase"/>
</dbReference>
<comment type="cofactor">
    <cofactor evidence="1">
        <name>heme</name>
        <dbReference type="ChEBI" id="CHEBI:30413"/>
    </cofactor>
</comment>
<evidence type="ECO:0000256" key="3">
    <source>
        <dbReference type="ARBA" id="ARBA00004721"/>
    </source>
</evidence>
<evidence type="ECO:0000256" key="7">
    <source>
        <dbReference type="ARBA" id="ARBA00022723"/>
    </source>
</evidence>
<evidence type="ECO:0000313" key="14">
    <source>
        <dbReference type="EMBL" id="GAT56638.1"/>
    </source>
</evidence>
<keyword evidence="7 13" id="KW-0479">Metal-binding</keyword>
<comment type="subcellular location">
    <subcellularLocation>
        <location evidence="2">Membrane</location>
    </subcellularLocation>
</comment>
<accession>A0ABQ0LZW7</accession>
<evidence type="ECO:0000256" key="11">
    <source>
        <dbReference type="ARBA" id="ARBA00023033"/>
    </source>
</evidence>
<gene>
    <name evidence="14" type="ORF">MCHLO_13267</name>
</gene>
<comment type="similarity">
    <text evidence="4 13">Belongs to the cytochrome P450 family.</text>
</comment>
<evidence type="ECO:0000256" key="5">
    <source>
        <dbReference type="ARBA" id="ARBA00022617"/>
    </source>
</evidence>
<dbReference type="Gene3D" id="1.10.630.10">
    <property type="entry name" value="Cytochrome P450"/>
    <property type="match status" value="1"/>
</dbReference>
<keyword evidence="6" id="KW-0812">Transmembrane</keyword>
<comment type="pathway">
    <text evidence="3">Secondary metabolite biosynthesis; terpenoid biosynthesis.</text>
</comment>
<evidence type="ECO:0000256" key="10">
    <source>
        <dbReference type="ARBA" id="ARBA00023004"/>
    </source>
</evidence>
<evidence type="ECO:0000256" key="9">
    <source>
        <dbReference type="ARBA" id="ARBA00023002"/>
    </source>
</evidence>
<dbReference type="InterPro" id="IPR036396">
    <property type="entry name" value="Cyt_P450_sf"/>
</dbReference>
<keyword evidence="8" id="KW-1133">Transmembrane helix</keyword>
<sequence length="352" mass="39406">MLGTTNNHQQAPSASVPEVVFPVKSQASRLDHPDEPIPRPDDGPDSDGRLVCLCSLHGCIFDLSASSVFRWLYPAPGLPCLPHPHVAAIAARANDVSGTATEEHSKRRRCWIREKRRIDDASTLAGCPSSRNGEDDLDVLADVKIARKDRCCGRTRYQSREIHPNASYTVHYRRIQVDCTVSRAALRARIYWSDPSRVCARRRAARLARRMWSPRPCFCSRLARIRPQTHSLQSSSTSTHADVHAKVVAELDSINAGVAVFDSREDAEAYRPERWIEEGGGLKKHMLTFGSGPRACIGKNLAYIPMQLALATVLLRYEFTMQPDVTELRSVEGLMHRPLELWLAVKRRGIKA</sequence>
<dbReference type="Proteomes" id="UP000815677">
    <property type="component" value="Unassembled WGS sequence"/>
</dbReference>
<evidence type="ECO:0000256" key="4">
    <source>
        <dbReference type="ARBA" id="ARBA00010617"/>
    </source>
</evidence>
<dbReference type="PANTHER" id="PTHR24305">
    <property type="entry name" value="CYTOCHROME P450"/>
    <property type="match status" value="1"/>
</dbReference>
<dbReference type="EMBL" id="DF849320">
    <property type="protein sequence ID" value="GAT56638.1"/>
    <property type="molecule type" value="Genomic_DNA"/>
</dbReference>
<dbReference type="InterPro" id="IPR001128">
    <property type="entry name" value="Cyt_P450"/>
</dbReference>
<keyword evidence="15" id="KW-1185">Reference proteome</keyword>
<keyword evidence="12" id="KW-0472">Membrane</keyword>
<dbReference type="PROSITE" id="PS00086">
    <property type="entry name" value="CYTOCHROME_P450"/>
    <property type="match status" value="1"/>
</dbReference>
<reference evidence="14" key="1">
    <citation type="submission" date="2014-09" db="EMBL/GenBank/DDBJ databases">
        <title>Genome sequence of the luminous mushroom Mycena chlorophos for searching fungal bioluminescence genes.</title>
        <authorList>
            <person name="Tanaka Y."/>
            <person name="Kasuga D."/>
            <person name="Oba Y."/>
            <person name="Hase S."/>
            <person name="Sato K."/>
            <person name="Oba Y."/>
            <person name="Sakakibara Y."/>
        </authorList>
    </citation>
    <scope>NUCLEOTIDE SEQUENCE</scope>
</reference>
<dbReference type="Pfam" id="PF00067">
    <property type="entry name" value="p450"/>
    <property type="match status" value="1"/>
</dbReference>
<name>A0ABQ0LZW7_MYCCL</name>
<organism evidence="14 15">
    <name type="scientific">Mycena chlorophos</name>
    <name type="common">Agaric fungus</name>
    <name type="synonym">Agaricus chlorophos</name>
    <dbReference type="NCBI Taxonomy" id="658473"/>
    <lineage>
        <taxon>Eukaryota</taxon>
        <taxon>Fungi</taxon>
        <taxon>Dikarya</taxon>
        <taxon>Basidiomycota</taxon>
        <taxon>Agaricomycotina</taxon>
        <taxon>Agaricomycetes</taxon>
        <taxon>Agaricomycetidae</taxon>
        <taxon>Agaricales</taxon>
        <taxon>Marasmiineae</taxon>
        <taxon>Mycenaceae</taxon>
        <taxon>Mycena</taxon>
    </lineage>
</organism>
<keyword evidence="11 13" id="KW-0503">Monooxygenase</keyword>
<evidence type="ECO:0000256" key="13">
    <source>
        <dbReference type="RuleBase" id="RU000461"/>
    </source>
</evidence>
<evidence type="ECO:0000256" key="2">
    <source>
        <dbReference type="ARBA" id="ARBA00004370"/>
    </source>
</evidence>
<protein>
    <submittedName>
        <fullName evidence="14">Cytochrome P450</fullName>
    </submittedName>
</protein>
<proteinExistence type="inferred from homology"/>
<keyword evidence="10 13" id="KW-0408">Iron</keyword>
<keyword evidence="5 13" id="KW-0349">Heme</keyword>
<evidence type="ECO:0000256" key="12">
    <source>
        <dbReference type="ARBA" id="ARBA00023136"/>
    </source>
</evidence>
<dbReference type="PANTHER" id="PTHR24305:SF166">
    <property type="entry name" value="CYTOCHROME P450 12A4, MITOCHONDRIAL-RELATED"/>
    <property type="match status" value="1"/>
</dbReference>
<evidence type="ECO:0000313" key="15">
    <source>
        <dbReference type="Proteomes" id="UP000815677"/>
    </source>
</evidence>
<dbReference type="InterPro" id="IPR017972">
    <property type="entry name" value="Cyt_P450_CS"/>
</dbReference>
<dbReference type="SUPFAM" id="SSF48264">
    <property type="entry name" value="Cytochrome P450"/>
    <property type="match status" value="1"/>
</dbReference>
<keyword evidence="9 13" id="KW-0560">Oxidoreductase</keyword>
<evidence type="ECO:0000256" key="1">
    <source>
        <dbReference type="ARBA" id="ARBA00001971"/>
    </source>
</evidence>
<evidence type="ECO:0000256" key="6">
    <source>
        <dbReference type="ARBA" id="ARBA00022692"/>
    </source>
</evidence>
<evidence type="ECO:0000256" key="8">
    <source>
        <dbReference type="ARBA" id="ARBA00022989"/>
    </source>
</evidence>